<name>A0A843SFY6_9BURK</name>
<organism evidence="2 3">
    <name type="scientific">Rugamonas rivuli</name>
    <dbReference type="NCBI Taxonomy" id="2743358"/>
    <lineage>
        <taxon>Bacteria</taxon>
        <taxon>Pseudomonadati</taxon>
        <taxon>Pseudomonadota</taxon>
        <taxon>Betaproteobacteria</taxon>
        <taxon>Burkholderiales</taxon>
        <taxon>Oxalobacteraceae</taxon>
        <taxon>Telluria group</taxon>
        <taxon>Rugamonas</taxon>
    </lineage>
</organism>
<protein>
    <submittedName>
        <fullName evidence="2">Uncharacterized protein</fullName>
    </submittedName>
</protein>
<dbReference type="Proteomes" id="UP000444318">
    <property type="component" value="Unassembled WGS sequence"/>
</dbReference>
<dbReference type="EMBL" id="WHUF01000002">
    <property type="protein sequence ID" value="MQA19356.1"/>
    <property type="molecule type" value="Genomic_DNA"/>
</dbReference>
<gene>
    <name evidence="2" type="ORF">GEV01_07495</name>
</gene>
<keyword evidence="1" id="KW-0732">Signal</keyword>
<accession>A0A843SFY6</accession>
<dbReference type="AlphaFoldDB" id="A0A843SFY6"/>
<keyword evidence="3" id="KW-1185">Reference proteome</keyword>
<evidence type="ECO:0000313" key="2">
    <source>
        <dbReference type="EMBL" id="MQA19356.1"/>
    </source>
</evidence>
<reference evidence="2 3" key="1">
    <citation type="submission" date="2019-10" db="EMBL/GenBank/DDBJ databases">
        <title>Two novel species isolated from a subtropical stream in China.</title>
        <authorList>
            <person name="Lu H."/>
        </authorList>
    </citation>
    <scope>NUCLEOTIDE SEQUENCE [LARGE SCALE GENOMIC DNA]</scope>
    <source>
        <strain evidence="2 3">FT103W</strain>
    </source>
</reference>
<feature type="chain" id="PRO_5032633488" evidence="1">
    <location>
        <begin position="25"/>
        <end position="177"/>
    </location>
</feature>
<comment type="caution">
    <text evidence="2">The sequence shown here is derived from an EMBL/GenBank/DDBJ whole genome shotgun (WGS) entry which is preliminary data.</text>
</comment>
<dbReference type="RefSeq" id="WP_152803086.1">
    <property type="nucleotide sequence ID" value="NZ_WHUF01000002.1"/>
</dbReference>
<evidence type="ECO:0000256" key="1">
    <source>
        <dbReference type="SAM" id="SignalP"/>
    </source>
</evidence>
<evidence type="ECO:0000313" key="3">
    <source>
        <dbReference type="Proteomes" id="UP000444318"/>
    </source>
</evidence>
<proteinExistence type="predicted"/>
<feature type="signal peptide" evidence="1">
    <location>
        <begin position="1"/>
        <end position="24"/>
    </location>
</feature>
<sequence length="177" mass="20032">MVKLRIQLQLILATLFFLASTVSAGQANEDSLIATAICDEAKSRATAIKLFDYSNKLFAKYKKVKPRNEQISVGKMYEEDAEFHDATFDTFQATFILEPNGDKNLLTLSSKSAKFKLPWGLRFAQSMEQVRKILGPPSAINSNTLLYQITGEAISEVFFNFERNKLIEVNWSYGWAD</sequence>